<keyword evidence="4 6" id="KW-1133">Transmembrane helix</keyword>
<reference evidence="8" key="1">
    <citation type="submission" date="2009-09" db="EMBL/GenBank/DDBJ databases">
        <authorList>
            <consortium name="The Broad Institute Genome Sequencing Platform"/>
            <person name="Ward D."/>
            <person name="Feldgarden M."/>
            <person name="Earl A."/>
            <person name="Young S.K."/>
            <person name="Zeng Q."/>
            <person name="Koehrsen M."/>
            <person name="Alvarado L."/>
            <person name="Berlin A."/>
            <person name="Bochicchio J."/>
            <person name="Borenstein D."/>
            <person name="Chapman S.B."/>
            <person name="Chen Z."/>
            <person name="Engels R."/>
            <person name="Freedman E."/>
            <person name="Gellesch M."/>
            <person name="Goldberg J."/>
            <person name="Griggs A."/>
            <person name="Gujja S."/>
            <person name="Heilman E."/>
            <person name="Heiman D."/>
            <person name="Hepburn T."/>
            <person name="Howarth C."/>
            <person name="Jen D."/>
            <person name="Larson L."/>
            <person name="Lewis B."/>
            <person name="Mehta T."/>
            <person name="Park D."/>
            <person name="Pearson M."/>
            <person name="Roberts A."/>
            <person name="Saif S."/>
            <person name="Shea T."/>
            <person name="Shenoy N."/>
            <person name="Sisk P."/>
            <person name="Stolte C."/>
            <person name="Sykes S."/>
            <person name="Thomson T."/>
            <person name="Walk T."/>
            <person name="White J."/>
            <person name="Yandava C."/>
            <person name="Sibley C.D."/>
            <person name="Field T.R."/>
            <person name="Grinwis M."/>
            <person name="Eshaghurshan C.S."/>
            <person name="Surette M.G."/>
            <person name="Haas B."/>
            <person name="Nusbaum C."/>
            <person name="Birren B."/>
        </authorList>
    </citation>
    <scope>NUCLEOTIDE SEQUENCE [LARGE SCALE GENOMIC DNA]</scope>
    <source>
        <strain evidence="8">ATCC 700633</strain>
    </source>
</reference>
<feature type="domain" description="VTT" evidence="7">
    <location>
        <begin position="78"/>
        <end position="194"/>
    </location>
</feature>
<dbReference type="PANTHER" id="PTHR12677">
    <property type="entry name" value="GOLGI APPARATUS MEMBRANE PROTEIN TVP38-RELATED"/>
    <property type="match status" value="1"/>
</dbReference>
<evidence type="ECO:0000256" key="2">
    <source>
        <dbReference type="ARBA" id="ARBA00022475"/>
    </source>
</evidence>
<evidence type="ECO:0000256" key="3">
    <source>
        <dbReference type="ARBA" id="ARBA00022692"/>
    </source>
</evidence>
<dbReference type="GO" id="GO:0005886">
    <property type="term" value="C:plasma membrane"/>
    <property type="evidence" value="ECO:0007669"/>
    <property type="project" value="UniProtKB-SubCell"/>
</dbReference>
<organism evidence="8 9">
    <name type="scientific">Granulicatella elegans ATCC 700633</name>
    <dbReference type="NCBI Taxonomy" id="626369"/>
    <lineage>
        <taxon>Bacteria</taxon>
        <taxon>Bacillati</taxon>
        <taxon>Bacillota</taxon>
        <taxon>Bacilli</taxon>
        <taxon>Lactobacillales</taxon>
        <taxon>Carnobacteriaceae</taxon>
        <taxon>Granulicatella</taxon>
    </lineage>
</organism>
<feature type="transmembrane region" description="Helical" evidence="6">
    <location>
        <begin position="98"/>
        <end position="118"/>
    </location>
</feature>
<feature type="transmembrane region" description="Helical" evidence="6">
    <location>
        <begin position="147"/>
        <end position="170"/>
    </location>
</feature>
<dbReference type="Proteomes" id="UP000002939">
    <property type="component" value="Unassembled WGS sequence"/>
</dbReference>
<dbReference type="HOGENOM" id="CLU_038944_5_2_9"/>
<proteinExistence type="inferred from homology"/>
<comment type="similarity">
    <text evidence="6">Belongs to the TVP38/TMEM64 family.</text>
</comment>
<dbReference type="eggNOG" id="COG0398">
    <property type="taxonomic scope" value="Bacteria"/>
</dbReference>
<evidence type="ECO:0000256" key="1">
    <source>
        <dbReference type="ARBA" id="ARBA00004651"/>
    </source>
</evidence>
<feature type="transmembrane region" description="Helical" evidence="6">
    <location>
        <begin position="177"/>
        <end position="207"/>
    </location>
</feature>
<keyword evidence="2 6" id="KW-1003">Cell membrane</keyword>
<evidence type="ECO:0000256" key="4">
    <source>
        <dbReference type="ARBA" id="ARBA00022989"/>
    </source>
</evidence>
<dbReference type="OrthoDB" id="371137at2"/>
<protein>
    <recommendedName>
        <fullName evidence="6">TVP38/TMEM64 family membrane protein</fullName>
    </recommendedName>
</protein>
<reference evidence="8" key="2">
    <citation type="submission" date="2011-10" db="EMBL/GenBank/DDBJ databases">
        <title>The Genome Sequence of Granulicatella elegans ATCC 700633.</title>
        <authorList>
            <consortium name="The Broad Institute Genome Sequencing Platform"/>
            <consortium name="The Broad Institute Genome Sequencing Center for Infectious Disease"/>
            <person name="Earl A."/>
            <person name="Ward D."/>
            <person name="Feldgarden M."/>
            <person name="Gevers D."/>
            <person name="Sibley C.D."/>
            <person name="Field T.R."/>
            <person name="Grinwis M."/>
            <person name="Eshaghurshan C.S."/>
            <person name="Surette M.G."/>
            <person name="Young S.K."/>
            <person name="Zeng Q."/>
            <person name="Gargeya S."/>
            <person name="Fitzgerald M."/>
            <person name="Haas B."/>
            <person name="Abouelleil A."/>
            <person name="Alvarado L."/>
            <person name="Arachchi H.M."/>
            <person name="Berlin A."/>
            <person name="Brown A."/>
            <person name="Chapman S.B."/>
            <person name="Chen Z."/>
            <person name="Dunbar C."/>
            <person name="Freedman E."/>
            <person name="Gearin G."/>
            <person name="Goldberg J."/>
            <person name="Griggs A."/>
            <person name="Gujja S."/>
            <person name="Heiman D."/>
            <person name="Howarth C."/>
            <person name="Larson L."/>
            <person name="Lui A."/>
            <person name="MacDonald P.J.P."/>
            <person name="Montmayeur A."/>
            <person name="Murphy C."/>
            <person name="Neiman D."/>
            <person name="Pearson M."/>
            <person name="Priest M."/>
            <person name="Roberts A."/>
            <person name="Saif S."/>
            <person name="Shea T."/>
            <person name="Shenoy N."/>
            <person name="Sisk P."/>
            <person name="Stolte C."/>
            <person name="Sykes S."/>
            <person name="Wortman J."/>
            <person name="Nusbaum C."/>
            <person name="Birren B."/>
        </authorList>
    </citation>
    <scope>NUCLEOTIDE SEQUENCE [LARGE SCALE GENOMIC DNA]</scope>
    <source>
        <strain evidence="8">ATCC 700633</strain>
    </source>
</reference>
<comment type="caution">
    <text evidence="8">The sequence shown here is derived from an EMBL/GenBank/DDBJ whole genome shotgun (WGS) entry which is preliminary data.</text>
</comment>
<evidence type="ECO:0000259" key="7">
    <source>
        <dbReference type="Pfam" id="PF09335"/>
    </source>
</evidence>
<dbReference type="EMBL" id="ACRF02000014">
    <property type="protein sequence ID" value="EEW93419.1"/>
    <property type="molecule type" value="Genomic_DNA"/>
</dbReference>
<dbReference type="InterPro" id="IPR032816">
    <property type="entry name" value="VTT_dom"/>
</dbReference>
<dbReference type="Pfam" id="PF09335">
    <property type="entry name" value="VTT_dom"/>
    <property type="match status" value="1"/>
</dbReference>
<sequence>MTETQIKQGKPLSPFAQRMMHAASVAGAIATVIFCIWAYQKGLFTSQEALSEYMQRAGIWGPPVFILLQILQTVIPIIPGALTSIAGVYIYGMFIGNVYNYIGIIIGSIIAFHLARIYGQLFVKSMVNDSTYHRYIGWLNRGNKFDYFFTFMMAFPVSPDDFLCMLAGLTKMSYKKFILIILICKPITLAAYTYGLTAIIDYIWAFFK</sequence>
<dbReference type="RefSeq" id="WP_006702575.1">
    <property type="nucleotide sequence ID" value="NZ_KI391971.1"/>
</dbReference>
<evidence type="ECO:0000313" key="9">
    <source>
        <dbReference type="Proteomes" id="UP000002939"/>
    </source>
</evidence>
<accession>D0BK16</accession>
<keyword evidence="9" id="KW-1185">Reference proteome</keyword>
<keyword evidence="5 6" id="KW-0472">Membrane</keyword>
<evidence type="ECO:0000256" key="6">
    <source>
        <dbReference type="RuleBase" id="RU366058"/>
    </source>
</evidence>
<dbReference type="AlphaFoldDB" id="D0BK16"/>
<evidence type="ECO:0000256" key="5">
    <source>
        <dbReference type="ARBA" id="ARBA00023136"/>
    </source>
</evidence>
<feature type="transmembrane region" description="Helical" evidence="6">
    <location>
        <begin position="20"/>
        <end position="39"/>
    </location>
</feature>
<name>D0BK16_9LACT</name>
<comment type="subcellular location">
    <subcellularLocation>
        <location evidence="1 6">Cell membrane</location>
        <topology evidence="1 6">Multi-pass membrane protein</topology>
    </subcellularLocation>
</comment>
<dbReference type="InterPro" id="IPR015414">
    <property type="entry name" value="TMEM64"/>
</dbReference>
<gene>
    <name evidence="8" type="ORF">HMPREF0446_00301</name>
</gene>
<dbReference type="PANTHER" id="PTHR12677:SF49">
    <property type="entry name" value="TVP38_TMEM64 FAMILY MEMBRANE PROTEIN"/>
    <property type="match status" value="1"/>
</dbReference>
<keyword evidence="3 6" id="KW-0812">Transmembrane</keyword>
<feature type="transmembrane region" description="Helical" evidence="6">
    <location>
        <begin position="59"/>
        <end position="91"/>
    </location>
</feature>
<evidence type="ECO:0000313" key="8">
    <source>
        <dbReference type="EMBL" id="EEW93419.1"/>
    </source>
</evidence>
<dbReference type="STRING" id="626369.HMPREF0446_00301"/>